<organism evidence="1 2">
    <name type="scientific">Aedoeadaptatus coxii</name>
    <dbReference type="NCBI Taxonomy" id="755172"/>
    <lineage>
        <taxon>Bacteria</taxon>
        <taxon>Bacillati</taxon>
        <taxon>Bacillota</taxon>
        <taxon>Tissierellia</taxon>
        <taxon>Tissierellales</taxon>
        <taxon>Peptoniphilaceae</taxon>
        <taxon>Aedoeadaptatus</taxon>
    </lineage>
</organism>
<name>A0A134ALF7_9FIRM</name>
<sequence length="339" mass="40204">MSRKLYKMGRALLFCLLVFCMVLQLNRIFIRKSLEKPWDMSNKIGGFYNSADDYDLYFLGTSHSYCSFNPLAIYDNTGMKSYVFATQRQPLGATFYYMKDVIKKHKPKYIVVDVFGCLLKNEKDEGVVHSYVDDMAMSFNKLAMIYRVVPREMKAEAILPLIKYHDRWGELEPKDYHVRYRDYRDPYRGYVALEGHSDKFREDMKGGLRNLMAPRISDEVKKELLAMRTYCNERNIQLILVKTPTWEEASYEKPLKELEDFINDEGFTYMNFNPRKEAMGLTPKDYYDGYHLNTVGGEKFTAFFVEKMKEKGMERKGAKDHRWLDERAKQKREFENFTQ</sequence>
<dbReference type="RefSeq" id="WP_068366101.1">
    <property type="nucleotide sequence ID" value="NZ_KQ960155.1"/>
</dbReference>
<protein>
    <submittedName>
        <fullName evidence="1">Uncharacterized protein</fullName>
    </submittedName>
</protein>
<dbReference type="STRING" id="755172.HMPREF1863_00092"/>
<gene>
    <name evidence="1" type="ORF">HMPREF1863_00092</name>
</gene>
<dbReference type="Proteomes" id="UP000070442">
    <property type="component" value="Unassembled WGS sequence"/>
</dbReference>
<dbReference type="SUPFAM" id="SSF52266">
    <property type="entry name" value="SGNH hydrolase"/>
    <property type="match status" value="1"/>
</dbReference>
<dbReference type="AlphaFoldDB" id="A0A134ALF7"/>
<keyword evidence="2" id="KW-1185">Reference proteome</keyword>
<evidence type="ECO:0000313" key="1">
    <source>
        <dbReference type="EMBL" id="KXB68380.1"/>
    </source>
</evidence>
<evidence type="ECO:0000313" key="2">
    <source>
        <dbReference type="Proteomes" id="UP000070442"/>
    </source>
</evidence>
<dbReference type="OrthoDB" id="9796702at2"/>
<proteinExistence type="predicted"/>
<accession>A0A134ALF7</accession>
<comment type="caution">
    <text evidence="1">The sequence shown here is derived from an EMBL/GenBank/DDBJ whole genome shotgun (WGS) entry which is preliminary data.</text>
</comment>
<dbReference type="EMBL" id="LSDG01000002">
    <property type="protein sequence ID" value="KXB68380.1"/>
    <property type="molecule type" value="Genomic_DNA"/>
</dbReference>
<reference evidence="2" key="1">
    <citation type="submission" date="2016-01" db="EMBL/GenBank/DDBJ databases">
        <authorList>
            <person name="Mitreva M."/>
            <person name="Pepin K.H."/>
            <person name="Mihindukulasuriya K.A."/>
            <person name="Fulton R."/>
            <person name="Fronick C."/>
            <person name="O'Laughlin M."/>
            <person name="Miner T."/>
            <person name="Herter B."/>
            <person name="Rosa B.A."/>
            <person name="Cordes M."/>
            <person name="Tomlinson C."/>
            <person name="Wollam A."/>
            <person name="Palsikar V.B."/>
            <person name="Mardis E.R."/>
            <person name="Wilson R.K."/>
        </authorList>
    </citation>
    <scope>NUCLEOTIDE SEQUENCE [LARGE SCALE GENOMIC DNA]</scope>
    <source>
        <strain evidence="2">DNF00729</strain>
    </source>
</reference>
<dbReference type="PATRIC" id="fig|755172.3.peg.88"/>